<dbReference type="PRINTS" id="PR00469">
    <property type="entry name" value="PNDRDTASEII"/>
</dbReference>
<organism evidence="8 9">
    <name type="scientific">Limosilactobacillus gastricus DSM 16045</name>
    <dbReference type="NCBI Taxonomy" id="1423749"/>
    <lineage>
        <taxon>Bacteria</taxon>
        <taxon>Bacillati</taxon>
        <taxon>Bacillota</taxon>
        <taxon>Bacilli</taxon>
        <taxon>Lactobacillales</taxon>
        <taxon>Lactobacillaceae</taxon>
        <taxon>Limosilactobacillus</taxon>
    </lineage>
</organism>
<dbReference type="Gene3D" id="3.50.50.60">
    <property type="entry name" value="FAD/NAD(P)-binding domain"/>
    <property type="match status" value="2"/>
</dbReference>
<comment type="similarity">
    <text evidence="6">Belongs to the ferredoxin--NADP reductase type 2 family.</text>
</comment>
<gene>
    <name evidence="8" type="ORF">FC60_GL001125</name>
</gene>
<dbReference type="InterPro" id="IPR050097">
    <property type="entry name" value="Ferredoxin-NADP_redctase_2"/>
</dbReference>
<dbReference type="EMBL" id="AZFN01000003">
    <property type="protein sequence ID" value="KRM03344.1"/>
    <property type="molecule type" value="Genomic_DNA"/>
</dbReference>
<sequence>MTEIYDVTIVGGGPAGIFAGFYCGLHQLKAQLIEALPQLGGQPATLYPEKQIWDVAGLAGVTGSQLTQHLIKQLEVAPIDYQLNQEVTNVQTLPDGTFAVTTDQTRTYTKAILIALGNGAFAPRKLALTGAEQFEGQQLQYFVQPKATYQDQRVAILGGGDSAIDMALMLEPVAKSVTLIHRRDNFRAMEHAVNQLKASTVEILTPYLPQAIQPGDGQEIKLDLKKMKSTSTKQLTVDKLLVNYGFTANNGALQQWDLPLAGERGRLKVNQQLQTNVKGVYAIGDCAIYDGRADLIATGFGEAVNAVNAIAKELCPEKSMAKHSSSMNLQAN</sequence>
<evidence type="ECO:0000256" key="4">
    <source>
        <dbReference type="ARBA" id="ARBA00022857"/>
    </source>
</evidence>
<evidence type="ECO:0000259" key="7">
    <source>
        <dbReference type="Pfam" id="PF07992"/>
    </source>
</evidence>
<dbReference type="AlphaFoldDB" id="A0A0R1VCT4"/>
<dbReference type="GO" id="GO:0050661">
    <property type="term" value="F:NADP binding"/>
    <property type="evidence" value="ECO:0007669"/>
    <property type="project" value="UniProtKB-UniRule"/>
</dbReference>
<name>A0A0R1VCT4_9LACO</name>
<reference evidence="8 9" key="1">
    <citation type="journal article" date="2015" name="Genome Announc.">
        <title>Expanding the biotechnology potential of lactobacilli through comparative genomics of 213 strains and associated genera.</title>
        <authorList>
            <person name="Sun Z."/>
            <person name="Harris H.M."/>
            <person name="McCann A."/>
            <person name="Guo C."/>
            <person name="Argimon S."/>
            <person name="Zhang W."/>
            <person name="Yang X."/>
            <person name="Jeffery I.B."/>
            <person name="Cooney J.C."/>
            <person name="Kagawa T.F."/>
            <person name="Liu W."/>
            <person name="Song Y."/>
            <person name="Salvetti E."/>
            <person name="Wrobel A."/>
            <person name="Rasinkangas P."/>
            <person name="Parkhill J."/>
            <person name="Rea M.C."/>
            <person name="O'Sullivan O."/>
            <person name="Ritari J."/>
            <person name="Douillard F.P."/>
            <person name="Paul Ross R."/>
            <person name="Yang R."/>
            <person name="Briner A.E."/>
            <person name="Felis G.E."/>
            <person name="de Vos W.M."/>
            <person name="Barrangou R."/>
            <person name="Klaenhammer T.R."/>
            <person name="Caufield P.W."/>
            <person name="Cui Y."/>
            <person name="Zhang H."/>
            <person name="O'Toole P.W."/>
        </authorList>
    </citation>
    <scope>NUCLEOTIDE SEQUENCE [LARGE SCALE GENOMIC DNA]</scope>
    <source>
        <strain evidence="8 9">DSM 16045</strain>
    </source>
</reference>
<feature type="binding site" evidence="6">
    <location>
        <position position="121"/>
    </location>
    <ligand>
        <name>FAD</name>
        <dbReference type="ChEBI" id="CHEBI:57692"/>
    </ligand>
</feature>
<comment type="cofactor">
    <cofactor evidence="6">
        <name>FAD</name>
        <dbReference type="ChEBI" id="CHEBI:57692"/>
    </cofactor>
    <text evidence="6">Binds 1 FAD per subunit.</text>
</comment>
<keyword evidence="5 6" id="KW-0560">Oxidoreductase</keyword>
<evidence type="ECO:0000256" key="5">
    <source>
        <dbReference type="ARBA" id="ARBA00023002"/>
    </source>
</evidence>
<feature type="binding site" evidence="6">
    <location>
        <position position="47"/>
    </location>
    <ligand>
        <name>FAD</name>
        <dbReference type="ChEBI" id="CHEBI:57692"/>
    </ligand>
</feature>
<evidence type="ECO:0000313" key="9">
    <source>
        <dbReference type="Proteomes" id="UP000051739"/>
    </source>
</evidence>
<dbReference type="PATRIC" id="fig|1423749.3.peg.1148"/>
<feature type="binding site" evidence="6">
    <location>
        <position position="42"/>
    </location>
    <ligand>
        <name>FAD</name>
        <dbReference type="ChEBI" id="CHEBI:57692"/>
    </ligand>
</feature>
<feature type="binding site" evidence="6">
    <location>
        <position position="34"/>
    </location>
    <ligand>
        <name>FAD</name>
        <dbReference type="ChEBI" id="CHEBI:57692"/>
    </ligand>
</feature>
<keyword evidence="3 6" id="KW-0274">FAD</keyword>
<keyword evidence="9" id="KW-1185">Reference proteome</keyword>
<comment type="catalytic activity">
    <reaction evidence="6">
        <text>2 reduced [2Fe-2S]-[ferredoxin] + NADP(+) + H(+) = 2 oxidized [2Fe-2S]-[ferredoxin] + NADPH</text>
        <dbReference type="Rhea" id="RHEA:20125"/>
        <dbReference type="Rhea" id="RHEA-COMP:10000"/>
        <dbReference type="Rhea" id="RHEA-COMP:10001"/>
        <dbReference type="ChEBI" id="CHEBI:15378"/>
        <dbReference type="ChEBI" id="CHEBI:33737"/>
        <dbReference type="ChEBI" id="CHEBI:33738"/>
        <dbReference type="ChEBI" id="CHEBI:57783"/>
        <dbReference type="ChEBI" id="CHEBI:58349"/>
        <dbReference type="EC" id="1.18.1.2"/>
    </reaction>
</comment>
<evidence type="ECO:0000256" key="6">
    <source>
        <dbReference type="HAMAP-Rule" id="MF_01685"/>
    </source>
</evidence>
<feature type="binding site" evidence="6">
    <location>
        <position position="325"/>
    </location>
    <ligand>
        <name>FAD</name>
        <dbReference type="ChEBI" id="CHEBI:57692"/>
    </ligand>
</feature>
<dbReference type="Pfam" id="PF07992">
    <property type="entry name" value="Pyr_redox_2"/>
    <property type="match status" value="1"/>
</dbReference>
<evidence type="ECO:0000256" key="1">
    <source>
        <dbReference type="ARBA" id="ARBA00011738"/>
    </source>
</evidence>
<dbReference type="InterPro" id="IPR023753">
    <property type="entry name" value="FAD/NAD-binding_dom"/>
</dbReference>
<feature type="binding site" evidence="6">
    <location>
        <position position="285"/>
    </location>
    <ligand>
        <name>FAD</name>
        <dbReference type="ChEBI" id="CHEBI:57692"/>
    </ligand>
</feature>
<dbReference type="PRINTS" id="PR00368">
    <property type="entry name" value="FADPNR"/>
</dbReference>
<keyword evidence="2 6" id="KW-0285">Flavoprotein</keyword>
<accession>A0A0R1VCT4</accession>
<dbReference type="GO" id="GO:0050660">
    <property type="term" value="F:flavin adenine dinucleotide binding"/>
    <property type="evidence" value="ECO:0007669"/>
    <property type="project" value="UniProtKB-UniRule"/>
</dbReference>
<keyword evidence="4 6" id="KW-0521">NADP</keyword>
<dbReference type="SUPFAM" id="SSF51905">
    <property type="entry name" value="FAD/NAD(P)-binding domain"/>
    <property type="match status" value="1"/>
</dbReference>
<evidence type="ECO:0000256" key="2">
    <source>
        <dbReference type="ARBA" id="ARBA00022630"/>
    </source>
</evidence>
<dbReference type="InterPro" id="IPR036188">
    <property type="entry name" value="FAD/NAD-bd_sf"/>
</dbReference>
<dbReference type="PANTHER" id="PTHR48105">
    <property type="entry name" value="THIOREDOXIN REDUCTASE 1-RELATED-RELATED"/>
    <property type="match status" value="1"/>
</dbReference>
<comment type="caution">
    <text evidence="6">Lacks conserved residue(s) required for the propagation of feature annotation.</text>
</comment>
<dbReference type="GO" id="GO:0004324">
    <property type="term" value="F:ferredoxin-NADP+ reductase activity"/>
    <property type="evidence" value="ECO:0007669"/>
    <property type="project" value="UniProtKB-UniRule"/>
</dbReference>
<feature type="domain" description="FAD/NAD(P)-binding" evidence="7">
    <location>
        <begin position="5"/>
        <end position="307"/>
    </location>
</feature>
<comment type="subunit">
    <text evidence="1 6">Homodimer.</text>
</comment>
<dbReference type="EC" id="1.18.1.2" evidence="6"/>
<evidence type="ECO:0000313" key="8">
    <source>
        <dbReference type="EMBL" id="KRM03344.1"/>
    </source>
</evidence>
<dbReference type="RefSeq" id="WP_056936732.1">
    <property type="nucleotide sequence ID" value="NZ_AZFN01000003.1"/>
</dbReference>
<proteinExistence type="inferred from homology"/>
<dbReference type="InterPro" id="IPR022890">
    <property type="entry name" value="Fd--NADP_Rdtase_type_2"/>
</dbReference>
<evidence type="ECO:0000256" key="3">
    <source>
        <dbReference type="ARBA" id="ARBA00022827"/>
    </source>
</evidence>
<protein>
    <recommendedName>
        <fullName evidence="6">Ferredoxin--NADP reductase</fullName>
        <shortName evidence="6">FNR</shortName>
        <shortName evidence="6">Fd-NADP(+) reductase</shortName>
        <ecNumber evidence="6">1.18.1.2</ecNumber>
    </recommendedName>
</protein>
<feature type="binding site" evidence="6">
    <location>
        <position position="87"/>
    </location>
    <ligand>
        <name>FAD</name>
        <dbReference type="ChEBI" id="CHEBI:57692"/>
    </ligand>
</feature>
<dbReference type="Proteomes" id="UP000051739">
    <property type="component" value="Unassembled WGS sequence"/>
</dbReference>
<dbReference type="HAMAP" id="MF_01685">
    <property type="entry name" value="FENR2"/>
    <property type="match status" value="1"/>
</dbReference>
<comment type="caution">
    <text evidence="8">The sequence shown here is derived from an EMBL/GenBank/DDBJ whole genome shotgun (WGS) entry which is preliminary data.</text>
</comment>